<dbReference type="EMBL" id="JANJQO010000220">
    <property type="protein sequence ID" value="KAJ2980170.1"/>
    <property type="molecule type" value="Genomic_DNA"/>
</dbReference>
<evidence type="ECO:0000313" key="1">
    <source>
        <dbReference type="EMBL" id="KAJ2980170.1"/>
    </source>
</evidence>
<name>A0ACC1NMK0_9HYPO</name>
<keyword evidence="2" id="KW-1185">Reference proteome</keyword>
<reference evidence="1" key="1">
    <citation type="submission" date="2022-08" db="EMBL/GenBank/DDBJ databases">
        <title>Genome Sequence of Lecanicillium fungicola.</title>
        <authorList>
            <person name="Buettner E."/>
        </authorList>
    </citation>
    <scope>NUCLEOTIDE SEQUENCE</scope>
    <source>
        <strain evidence="1">Babe33</strain>
    </source>
</reference>
<accession>A0ACC1NMK0</accession>
<sequence>MNHHDSIPVELGRDRSLHIIQHKVRGGICGFFQTLSSTSGVIRVEEVAAGEQASLEISSDGNAPERVDDTKDDDRKSQKIVITVSQAYNMKIVLKAPKGSRLGHLHIESEDFKVDFDLQLDSSSSSSGVSDLFTSRETVVSTKSGSISGLIPSEELLNIASISGRVGLTLLPLHDTADGKRSKLHIKTVSGSVAVNKEIDPKSDSAWLHLPSGSCDFAIHTVSGSVYAVTGMPDVAAYKTVSGSLKLQALQSSENGPCELSTFTTSGSQAISVLESEHVAFALPLRNNNPGRAQDGKDKAYAVARAEVDAKEAEAADLPPAYTPSADSETVASEAPPSNTPATGDGGFTSSHRSTSGSIKIDYPLSWHGTLDAHFVSSSVTIEGGDVKVEKRSRSVHAVKGEPGDHTDIRNVSGSIKVLFA</sequence>
<dbReference type="Proteomes" id="UP001143910">
    <property type="component" value="Unassembled WGS sequence"/>
</dbReference>
<organism evidence="1 2">
    <name type="scientific">Zarea fungicola</name>
    <dbReference type="NCBI Taxonomy" id="93591"/>
    <lineage>
        <taxon>Eukaryota</taxon>
        <taxon>Fungi</taxon>
        <taxon>Dikarya</taxon>
        <taxon>Ascomycota</taxon>
        <taxon>Pezizomycotina</taxon>
        <taxon>Sordariomycetes</taxon>
        <taxon>Hypocreomycetidae</taxon>
        <taxon>Hypocreales</taxon>
        <taxon>Cordycipitaceae</taxon>
        <taxon>Zarea</taxon>
    </lineage>
</organism>
<protein>
    <submittedName>
        <fullName evidence="1">Uncharacterized protein</fullName>
    </submittedName>
</protein>
<proteinExistence type="predicted"/>
<comment type="caution">
    <text evidence="1">The sequence shown here is derived from an EMBL/GenBank/DDBJ whole genome shotgun (WGS) entry which is preliminary data.</text>
</comment>
<evidence type="ECO:0000313" key="2">
    <source>
        <dbReference type="Proteomes" id="UP001143910"/>
    </source>
</evidence>
<gene>
    <name evidence="1" type="ORF">NQ176_g2795</name>
</gene>